<sequence length="88" mass="9332">MLDGQVPHVPGVRAMREQGLLLLWGGGQAVARHGAIVACTLEHRDENVLDSAWSTGIRPGGECRFLPCSAGVRFLPGLKAGVSSEVLR</sequence>
<dbReference type="EMBL" id="BAAARW010000019">
    <property type="protein sequence ID" value="GAA2429405.1"/>
    <property type="molecule type" value="Genomic_DNA"/>
</dbReference>
<evidence type="ECO:0000313" key="1">
    <source>
        <dbReference type="EMBL" id="GAA2429405.1"/>
    </source>
</evidence>
<comment type="caution">
    <text evidence="1">The sequence shown here is derived from an EMBL/GenBank/DDBJ whole genome shotgun (WGS) entry which is preliminary data.</text>
</comment>
<accession>A0ABN3JG83</accession>
<protein>
    <submittedName>
        <fullName evidence="1">Uncharacterized protein</fullName>
    </submittedName>
</protein>
<evidence type="ECO:0000313" key="2">
    <source>
        <dbReference type="Proteomes" id="UP001501231"/>
    </source>
</evidence>
<reference evidence="1 2" key="1">
    <citation type="journal article" date="2019" name="Int. J. Syst. Evol. Microbiol.">
        <title>The Global Catalogue of Microorganisms (GCM) 10K type strain sequencing project: providing services to taxonomists for standard genome sequencing and annotation.</title>
        <authorList>
            <consortium name="The Broad Institute Genomics Platform"/>
            <consortium name="The Broad Institute Genome Sequencing Center for Infectious Disease"/>
            <person name="Wu L."/>
            <person name="Ma J."/>
        </authorList>
    </citation>
    <scope>NUCLEOTIDE SEQUENCE [LARGE SCALE GENOMIC DNA]</scope>
    <source>
        <strain evidence="1 2">JCM 3325</strain>
    </source>
</reference>
<dbReference type="Proteomes" id="UP001501231">
    <property type="component" value="Unassembled WGS sequence"/>
</dbReference>
<proteinExistence type="predicted"/>
<gene>
    <name evidence="1" type="ORF">GCM10010191_48490</name>
</gene>
<name>A0ABN3JG83_9ACTN</name>
<keyword evidence="2" id="KW-1185">Reference proteome</keyword>
<organism evidence="1 2">
    <name type="scientific">Actinomadura vinacea</name>
    <dbReference type="NCBI Taxonomy" id="115336"/>
    <lineage>
        <taxon>Bacteria</taxon>
        <taxon>Bacillati</taxon>
        <taxon>Actinomycetota</taxon>
        <taxon>Actinomycetes</taxon>
        <taxon>Streptosporangiales</taxon>
        <taxon>Thermomonosporaceae</taxon>
        <taxon>Actinomadura</taxon>
    </lineage>
</organism>